<dbReference type="STRING" id="75743.A0A401Q650"/>
<feature type="compositionally biased region" description="Basic and acidic residues" evidence="1">
    <location>
        <begin position="107"/>
        <end position="116"/>
    </location>
</feature>
<dbReference type="OrthoDB" id="9975416at2759"/>
<gene>
    <name evidence="2" type="ORF">scyTo_0022943</name>
</gene>
<dbReference type="GO" id="GO:0016231">
    <property type="term" value="F:beta-N-acetylglucosaminidase activity"/>
    <property type="evidence" value="ECO:0007669"/>
    <property type="project" value="TreeGrafter"/>
</dbReference>
<dbReference type="AlphaFoldDB" id="A0A401Q650"/>
<feature type="region of interest" description="Disordered" evidence="1">
    <location>
        <begin position="50"/>
        <end position="184"/>
    </location>
</feature>
<comment type="caution">
    <text evidence="2">The sequence shown here is derived from an EMBL/GenBank/DDBJ whole genome shotgun (WGS) entry which is preliminary data.</text>
</comment>
<evidence type="ECO:0000313" key="3">
    <source>
        <dbReference type="Proteomes" id="UP000288216"/>
    </source>
</evidence>
<feature type="non-terminal residue" evidence="2">
    <location>
        <position position="1"/>
    </location>
</feature>
<proteinExistence type="predicted"/>
<dbReference type="PANTHER" id="PTHR13170:SF23">
    <property type="entry name" value="PROTEIN O-GLCNACASE-LIKE"/>
    <property type="match status" value="1"/>
</dbReference>
<feature type="compositionally biased region" description="Basic and acidic residues" evidence="1">
    <location>
        <begin position="79"/>
        <end position="100"/>
    </location>
</feature>
<evidence type="ECO:0000313" key="2">
    <source>
        <dbReference type="EMBL" id="GCB80845.1"/>
    </source>
</evidence>
<dbReference type="InterPro" id="IPR051822">
    <property type="entry name" value="Glycosyl_Hydrolase_84"/>
</dbReference>
<feature type="compositionally biased region" description="Polar residues" evidence="1">
    <location>
        <begin position="50"/>
        <end position="77"/>
    </location>
</feature>
<sequence length="305" mass="33706">DESCRPYCPNEALNLALADWVKEVNRPLCPSRQLLKEEMEGQLRGKLSNVVSQNGNIGPTTEKPCTSTTDLVPQCSPSKELELGKADVPSRPDQIHERPETSIAHRSVTEEAESRKAQPSRPGDSEKGSSVSAPEKRGAERVRTGDLDRTKPLSGPPAGKEGCGVTEPDGAEGDPGRGEGGGRVSLTGRTLLLKGALTLADLRLMVDLFYLPYEHGEETAGLLRELHWLKTYSDFVSVSKMESKKAEEWRARSCAFQLACDRIVQLYRQFTSSSNRAVVYDLYPYLWDIRNTLLVAKAFVMWLGE</sequence>
<dbReference type="EMBL" id="BFAA01025012">
    <property type="protein sequence ID" value="GCB80845.1"/>
    <property type="molecule type" value="Genomic_DNA"/>
</dbReference>
<dbReference type="Gene3D" id="1.20.58.240">
    <property type="entry name" value="STAT, domain 1"/>
    <property type="match status" value="1"/>
</dbReference>
<accession>A0A401Q650</accession>
<dbReference type="PANTHER" id="PTHR13170">
    <property type="entry name" value="O-GLCNACASE"/>
    <property type="match status" value="1"/>
</dbReference>
<reference evidence="2 3" key="1">
    <citation type="journal article" date="2018" name="Nat. Ecol. Evol.">
        <title>Shark genomes provide insights into elasmobranch evolution and the origin of vertebrates.</title>
        <authorList>
            <person name="Hara Y"/>
            <person name="Yamaguchi K"/>
            <person name="Onimaru K"/>
            <person name="Kadota M"/>
            <person name="Koyanagi M"/>
            <person name="Keeley SD"/>
            <person name="Tatsumi K"/>
            <person name="Tanaka K"/>
            <person name="Motone F"/>
            <person name="Kageyama Y"/>
            <person name="Nozu R"/>
            <person name="Adachi N"/>
            <person name="Nishimura O"/>
            <person name="Nakagawa R"/>
            <person name="Tanegashima C"/>
            <person name="Kiyatake I"/>
            <person name="Matsumoto R"/>
            <person name="Murakumo K"/>
            <person name="Nishida K"/>
            <person name="Terakita A"/>
            <person name="Kuratani S"/>
            <person name="Sato K"/>
            <person name="Hyodo S Kuraku.S."/>
        </authorList>
    </citation>
    <scope>NUCLEOTIDE SEQUENCE [LARGE SCALE GENOMIC DNA]</scope>
</reference>
<feature type="compositionally biased region" description="Basic and acidic residues" evidence="1">
    <location>
        <begin position="134"/>
        <end position="151"/>
    </location>
</feature>
<keyword evidence="3" id="KW-1185">Reference proteome</keyword>
<dbReference type="Proteomes" id="UP000288216">
    <property type="component" value="Unassembled WGS sequence"/>
</dbReference>
<organism evidence="2 3">
    <name type="scientific">Scyliorhinus torazame</name>
    <name type="common">Cloudy catshark</name>
    <name type="synonym">Catulus torazame</name>
    <dbReference type="NCBI Taxonomy" id="75743"/>
    <lineage>
        <taxon>Eukaryota</taxon>
        <taxon>Metazoa</taxon>
        <taxon>Chordata</taxon>
        <taxon>Craniata</taxon>
        <taxon>Vertebrata</taxon>
        <taxon>Chondrichthyes</taxon>
        <taxon>Elasmobranchii</taxon>
        <taxon>Galeomorphii</taxon>
        <taxon>Galeoidea</taxon>
        <taxon>Carcharhiniformes</taxon>
        <taxon>Scyliorhinidae</taxon>
        <taxon>Scyliorhinus</taxon>
    </lineage>
</organism>
<evidence type="ECO:0000256" key="1">
    <source>
        <dbReference type="SAM" id="MobiDB-lite"/>
    </source>
</evidence>
<protein>
    <submittedName>
        <fullName evidence="2">Uncharacterized protein</fullName>
    </submittedName>
</protein>
<dbReference type="GO" id="GO:0009100">
    <property type="term" value="P:glycoprotein metabolic process"/>
    <property type="evidence" value="ECO:0007669"/>
    <property type="project" value="TreeGrafter"/>
</dbReference>
<name>A0A401Q650_SCYTO</name>